<evidence type="ECO:0000256" key="8">
    <source>
        <dbReference type="ARBA" id="ARBA00022741"/>
    </source>
</evidence>
<evidence type="ECO:0000256" key="11">
    <source>
        <dbReference type="SAM" id="MobiDB-lite"/>
    </source>
</evidence>
<evidence type="ECO:0000313" key="16">
    <source>
        <dbReference type="Proteomes" id="UP000247498"/>
    </source>
</evidence>
<dbReference type="Pfam" id="PF13426">
    <property type="entry name" value="PAS_9"/>
    <property type="match status" value="2"/>
</dbReference>
<dbReference type="SMART" id="SM00091">
    <property type="entry name" value="PAS"/>
    <property type="match status" value="2"/>
</dbReference>
<dbReference type="FunCoup" id="A0A2V0NJI6">
    <property type="interactions" value="523"/>
</dbReference>
<dbReference type="GO" id="GO:0009882">
    <property type="term" value="F:blue light photoreceptor activity"/>
    <property type="evidence" value="ECO:0007669"/>
    <property type="project" value="UniProtKB-ARBA"/>
</dbReference>
<dbReference type="GO" id="GO:0004674">
    <property type="term" value="F:protein serine/threonine kinase activity"/>
    <property type="evidence" value="ECO:0007669"/>
    <property type="project" value="UniProtKB-KW"/>
</dbReference>
<dbReference type="SMART" id="SM00220">
    <property type="entry name" value="S_TKc"/>
    <property type="match status" value="1"/>
</dbReference>
<dbReference type="InterPro" id="IPR008271">
    <property type="entry name" value="Ser/Thr_kinase_AS"/>
</dbReference>
<proteinExistence type="inferred from homology"/>
<dbReference type="PANTHER" id="PTHR45637">
    <property type="entry name" value="FLIPPASE KINASE 1-RELATED"/>
    <property type="match status" value="1"/>
</dbReference>
<keyword evidence="16" id="KW-1185">Reference proteome</keyword>
<accession>A0A2V0NJI6</accession>
<keyword evidence="5" id="KW-0675">Receptor</keyword>
<feature type="domain" description="Protein kinase" evidence="12">
    <location>
        <begin position="399"/>
        <end position="710"/>
    </location>
</feature>
<comment type="cofactor">
    <cofactor evidence="1">
        <name>FMN</name>
        <dbReference type="ChEBI" id="CHEBI:58210"/>
    </cofactor>
</comment>
<dbReference type="SMART" id="SM00086">
    <property type="entry name" value="PAC"/>
    <property type="match status" value="2"/>
</dbReference>
<evidence type="ECO:0000259" key="13">
    <source>
        <dbReference type="PROSITE" id="PS50112"/>
    </source>
</evidence>
<dbReference type="PROSITE" id="PS00108">
    <property type="entry name" value="PROTEIN_KINASE_ST"/>
    <property type="match status" value="1"/>
</dbReference>
<keyword evidence="6" id="KW-0716">Sensory transduction</keyword>
<reference evidence="15 16" key="1">
    <citation type="journal article" date="2018" name="Sci. Rep.">
        <title>Raphidocelis subcapitata (=Pseudokirchneriella subcapitata) provides an insight into genome evolution and environmental adaptations in the Sphaeropleales.</title>
        <authorList>
            <person name="Suzuki S."/>
            <person name="Yamaguchi H."/>
            <person name="Nakajima N."/>
            <person name="Kawachi M."/>
        </authorList>
    </citation>
    <scope>NUCLEOTIDE SEQUENCE [LARGE SCALE GENOMIC DNA]</scope>
    <source>
        <strain evidence="15 16">NIES-35</strain>
    </source>
</reference>
<evidence type="ECO:0000256" key="3">
    <source>
        <dbReference type="ARBA" id="ARBA00012513"/>
    </source>
</evidence>
<feature type="domain" description="PAC" evidence="14">
    <location>
        <begin position="84"/>
        <end position="138"/>
    </location>
</feature>
<keyword evidence="5" id="KW-0600">Photoreceptor protein</keyword>
<dbReference type="InterPro" id="IPR000014">
    <property type="entry name" value="PAS"/>
</dbReference>
<feature type="compositionally biased region" description="Gly residues" evidence="11">
    <location>
        <begin position="738"/>
        <end position="761"/>
    </location>
</feature>
<dbReference type="InterPro" id="IPR011009">
    <property type="entry name" value="Kinase-like_dom_sf"/>
</dbReference>
<dbReference type="CDD" id="cd00130">
    <property type="entry name" value="PAS"/>
    <property type="match status" value="2"/>
</dbReference>
<keyword evidence="4" id="KW-0723">Serine/threonine-protein kinase</keyword>
<evidence type="ECO:0000256" key="2">
    <source>
        <dbReference type="ARBA" id="ARBA00009903"/>
    </source>
</evidence>
<dbReference type="Gene3D" id="1.10.510.10">
    <property type="entry name" value="Transferase(Phosphotransferase) domain 1"/>
    <property type="match status" value="2"/>
</dbReference>
<evidence type="ECO:0000256" key="4">
    <source>
        <dbReference type="ARBA" id="ARBA00022527"/>
    </source>
</evidence>
<keyword evidence="7" id="KW-0808">Transferase</keyword>
<feature type="region of interest" description="Disordered" evidence="11">
    <location>
        <begin position="556"/>
        <end position="594"/>
    </location>
</feature>
<evidence type="ECO:0000256" key="10">
    <source>
        <dbReference type="ARBA" id="ARBA00022840"/>
    </source>
</evidence>
<dbReference type="AlphaFoldDB" id="A0A2V0NJI6"/>
<sequence length="761" mass="81311">MASSASVPAAAGELTKVLSRLRHTFVVADATLPDCPLVYASESFYHMTGYGPDEVLGHNCRFLQGEGTDPADVAKLRDAIRTGTPVSVRLLNYRKDGTPFWNLLTLTPIKTPDGKVAKIVGVQVDVTSKTEGKVAGAASLLHQDARLRDNLAFNIVQEVTNTVQELETGTAPERGVIPTGMAVAKTGPKAFPRVALDLATTVERIQQNFCISDPSLPDCPIVYASDAFLELTEYPREEVLGRNCRFLQGPGTDQATVQRIREAIKAGDELTVRLLNYKRGGAPFWNMFTIAPMKDSDGAVRFFIGVQVDVSASTAAADAADKLPAWTATPAAEGALGAAGHAAASAISSALQGMGLGANPWAKLGAGGAGRKPHKGQDKAYQALAEVQARDGRLRLSHFRRVKQLGAGDVGLVDLVTLQGSELRFAMKTLDKWEMGERNKVARVLTEEGILRAVDHPFLATLYATLQTDTHLHFVMEYCDGGELYGLLNAQPKKRLKEAHVRFYASEVLIALQYLHLLGYVYRDLKPENILLAGDGHVLLTDFDLSYARGATRARMEVTKAPKPPRSAPSAGCGGKPDADAEPPRPDPARAPSGDTLLLVAEPEGRANSFVGTEEYLAPEVINAGGHSAGVDWWSFGILVYELLYGVTPFRGARREETFENILRSPLAFPPKPPVSDAARDLITKLLAKDPAQRLGAKAGAEEIKAHPFFEGIDWALLRQQRPPYVPRRATAAPEGAAAGGGGGGGGGGEAGGGANGFGNY</sequence>
<dbReference type="CDD" id="cd05574">
    <property type="entry name" value="STKc_phototropin_like"/>
    <property type="match status" value="1"/>
</dbReference>
<dbReference type="SUPFAM" id="SSF56112">
    <property type="entry name" value="Protein kinase-like (PK-like)"/>
    <property type="match status" value="1"/>
</dbReference>
<dbReference type="InParanoid" id="A0A2V0NJI6"/>
<protein>
    <recommendedName>
        <fullName evidence="3">non-specific serine/threonine protein kinase</fullName>
        <ecNumber evidence="3">2.7.11.1</ecNumber>
    </recommendedName>
</protein>
<feature type="compositionally biased region" description="Basic and acidic residues" evidence="11">
    <location>
        <begin position="577"/>
        <end position="588"/>
    </location>
</feature>
<dbReference type="PROSITE" id="PS50011">
    <property type="entry name" value="PROTEIN_KINASE_DOM"/>
    <property type="match status" value="1"/>
</dbReference>
<gene>
    <name evidence="15" type="ORF">Rsub_00099</name>
</gene>
<dbReference type="OrthoDB" id="432483at2759"/>
<dbReference type="InterPro" id="IPR035965">
    <property type="entry name" value="PAS-like_dom_sf"/>
</dbReference>
<keyword evidence="8" id="KW-0547">Nucleotide-binding</keyword>
<keyword evidence="10" id="KW-0067">ATP-binding</keyword>
<dbReference type="InterPro" id="IPR000700">
    <property type="entry name" value="PAS-assoc_C"/>
</dbReference>
<dbReference type="STRING" id="307507.A0A2V0NJI6"/>
<evidence type="ECO:0000256" key="9">
    <source>
        <dbReference type="ARBA" id="ARBA00022777"/>
    </source>
</evidence>
<dbReference type="Gene3D" id="3.30.200.20">
    <property type="entry name" value="Phosphorylase Kinase, domain 1"/>
    <property type="match status" value="1"/>
</dbReference>
<feature type="domain" description="PAS" evidence="13">
    <location>
        <begin position="221"/>
        <end position="267"/>
    </location>
</feature>
<evidence type="ECO:0000256" key="5">
    <source>
        <dbReference type="ARBA" id="ARBA00022543"/>
    </source>
</evidence>
<dbReference type="NCBIfam" id="TIGR00229">
    <property type="entry name" value="sensory_box"/>
    <property type="match status" value="2"/>
</dbReference>
<feature type="domain" description="PAC" evidence="14">
    <location>
        <begin position="268"/>
        <end position="322"/>
    </location>
</feature>
<feature type="region of interest" description="Disordered" evidence="11">
    <location>
        <begin position="727"/>
        <end position="761"/>
    </location>
</feature>
<organism evidence="15 16">
    <name type="scientific">Raphidocelis subcapitata</name>
    <dbReference type="NCBI Taxonomy" id="307507"/>
    <lineage>
        <taxon>Eukaryota</taxon>
        <taxon>Viridiplantae</taxon>
        <taxon>Chlorophyta</taxon>
        <taxon>core chlorophytes</taxon>
        <taxon>Chlorophyceae</taxon>
        <taxon>CS clade</taxon>
        <taxon>Sphaeropleales</taxon>
        <taxon>Selenastraceae</taxon>
        <taxon>Raphidocelis</taxon>
    </lineage>
</organism>
<evidence type="ECO:0000256" key="6">
    <source>
        <dbReference type="ARBA" id="ARBA00022606"/>
    </source>
</evidence>
<comment type="similarity">
    <text evidence="2">Belongs to the protein kinase superfamily. AGC Ser/Thr protein kinase family.</text>
</comment>
<dbReference type="InterPro" id="IPR000719">
    <property type="entry name" value="Prot_kinase_dom"/>
</dbReference>
<evidence type="ECO:0000256" key="7">
    <source>
        <dbReference type="ARBA" id="ARBA00022679"/>
    </source>
</evidence>
<evidence type="ECO:0000259" key="14">
    <source>
        <dbReference type="PROSITE" id="PS50113"/>
    </source>
</evidence>
<dbReference type="PROSITE" id="PS50113">
    <property type="entry name" value="PAC"/>
    <property type="match status" value="2"/>
</dbReference>
<dbReference type="PROSITE" id="PS50112">
    <property type="entry name" value="PAS"/>
    <property type="match status" value="2"/>
</dbReference>
<feature type="domain" description="PAS" evidence="13">
    <location>
        <begin position="10"/>
        <end position="81"/>
    </location>
</feature>
<dbReference type="Proteomes" id="UP000247498">
    <property type="component" value="Unassembled WGS sequence"/>
</dbReference>
<keyword evidence="5" id="KW-0157">Chromophore</keyword>
<dbReference type="Gene3D" id="3.30.450.20">
    <property type="entry name" value="PAS domain"/>
    <property type="match status" value="2"/>
</dbReference>
<dbReference type="EMBL" id="BDRX01000001">
    <property type="protein sequence ID" value="GBF87388.1"/>
    <property type="molecule type" value="Genomic_DNA"/>
</dbReference>
<dbReference type="EC" id="2.7.11.1" evidence="3"/>
<evidence type="ECO:0000259" key="12">
    <source>
        <dbReference type="PROSITE" id="PS50011"/>
    </source>
</evidence>
<dbReference type="Pfam" id="PF00069">
    <property type="entry name" value="Pkinase"/>
    <property type="match status" value="2"/>
</dbReference>
<comment type="caution">
    <text evidence="15">The sequence shown here is derived from an EMBL/GenBank/DDBJ whole genome shotgun (WGS) entry which is preliminary data.</text>
</comment>
<evidence type="ECO:0000313" key="15">
    <source>
        <dbReference type="EMBL" id="GBF87388.1"/>
    </source>
</evidence>
<name>A0A2V0NJI6_9CHLO</name>
<dbReference type="InterPro" id="IPR001610">
    <property type="entry name" value="PAC"/>
</dbReference>
<keyword evidence="9" id="KW-0418">Kinase</keyword>
<evidence type="ECO:0000256" key="1">
    <source>
        <dbReference type="ARBA" id="ARBA00001917"/>
    </source>
</evidence>
<dbReference type="SUPFAM" id="SSF55785">
    <property type="entry name" value="PYP-like sensor domain (PAS domain)"/>
    <property type="match status" value="2"/>
</dbReference>
<dbReference type="GO" id="GO:0005524">
    <property type="term" value="F:ATP binding"/>
    <property type="evidence" value="ECO:0007669"/>
    <property type="project" value="UniProtKB-KW"/>
</dbReference>